<gene>
    <name evidence="7" type="ORF">ACFSM0_02885</name>
</gene>
<dbReference type="RefSeq" id="WP_377386861.1">
    <property type="nucleotide sequence ID" value="NZ_JBHUIX010000003.1"/>
</dbReference>
<evidence type="ECO:0000256" key="1">
    <source>
        <dbReference type="ARBA" id="ARBA00004370"/>
    </source>
</evidence>
<keyword evidence="4" id="KW-0732">Signal</keyword>
<dbReference type="InterPro" id="IPR039910">
    <property type="entry name" value="D15-like"/>
</dbReference>
<organism evidence="7 8">
    <name type="scientific">Rhodobacter lacus</name>
    <dbReference type="NCBI Taxonomy" id="1641972"/>
    <lineage>
        <taxon>Bacteria</taxon>
        <taxon>Pseudomonadati</taxon>
        <taxon>Pseudomonadota</taxon>
        <taxon>Alphaproteobacteria</taxon>
        <taxon>Rhodobacterales</taxon>
        <taxon>Rhodobacter group</taxon>
        <taxon>Rhodobacter</taxon>
    </lineage>
</organism>
<reference evidence="8" key="1">
    <citation type="journal article" date="2019" name="Int. J. Syst. Evol. Microbiol.">
        <title>The Global Catalogue of Microorganisms (GCM) 10K type strain sequencing project: providing services to taxonomists for standard genome sequencing and annotation.</title>
        <authorList>
            <consortium name="The Broad Institute Genomics Platform"/>
            <consortium name="The Broad Institute Genome Sequencing Center for Infectious Disease"/>
            <person name="Wu L."/>
            <person name="Ma J."/>
        </authorList>
    </citation>
    <scope>NUCLEOTIDE SEQUENCE [LARGE SCALE GENOMIC DNA]</scope>
    <source>
        <strain evidence="8">CCUG 55131</strain>
    </source>
</reference>
<keyword evidence="2" id="KW-0812">Transmembrane</keyword>
<feature type="domain" description="Bacterial surface antigen (D15)" evidence="5">
    <location>
        <begin position="299"/>
        <end position="598"/>
    </location>
</feature>
<evidence type="ECO:0000313" key="8">
    <source>
        <dbReference type="Proteomes" id="UP001597413"/>
    </source>
</evidence>
<comment type="caution">
    <text evidence="7">The sequence shown here is derived from an EMBL/GenBank/DDBJ whole genome shotgun (WGS) entry which is preliminary data.</text>
</comment>
<evidence type="ECO:0000256" key="2">
    <source>
        <dbReference type="ARBA" id="ARBA00022452"/>
    </source>
</evidence>
<evidence type="ECO:0000256" key="4">
    <source>
        <dbReference type="SAM" id="SignalP"/>
    </source>
</evidence>
<protein>
    <submittedName>
        <fullName evidence="7">Autotransporter assembly complex family protein</fullName>
    </submittedName>
</protein>
<name>A0ABW5A5C1_9RHOB</name>
<feature type="signal peptide" evidence="4">
    <location>
        <begin position="1"/>
        <end position="22"/>
    </location>
</feature>
<evidence type="ECO:0000259" key="5">
    <source>
        <dbReference type="Pfam" id="PF01103"/>
    </source>
</evidence>
<dbReference type="EMBL" id="JBHUIX010000003">
    <property type="protein sequence ID" value="MFD2173031.1"/>
    <property type="molecule type" value="Genomic_DNA"/>
</dbReference>
<keyword evidence="8" id="KW-1185">Reference proteome</keyword>
<evidence type="ECO:0000259" key="6">
    <source>
        <dbReference type="Pfam" id="PF07244"/>
    </source>
</evidence>
<evidence type="ECO:0000256" key="3">
    <source>
        <dbReference type="ARBA" id="ARBA00023136"/>
    </source>
</evidence>
<dbReference type="Proteomes" id="UP001597413">
    <property type="component" value="Unassembled WGS sequence"/>
</dbReference>
<accession>A0ABW5A5C1</accession>
<dbReference type="Pfam" id="PF01103">
    <property type="entry name" value="Omp85"/>
    <property type="match status" value="1"/>
</dbReference>
<dbReference type="Gene3D" id="2.40.160.50">
    <property type="entry name" value="membrane protein fhac: a member of the omp85/tpsb transporter family"/>
    <property type="match status" value="1"/>
</dbReference>
<feature type="domain" description="POTRA" evidence="6">
    <location>
        <begin position="200"/>
        <end position="252"/>
    </location>
</feature>
<comment type="subcellular location">
    <subcellularLocation>
        <location evidence="1">Membrane</location>
    </subcellularLocation>
</comment>
<dbReference type="PANTHER" id="PTHR12815:SF42">
    <property type="entry name" value="BACTERIAL SURFACE ANTIGEN (D15) DOMAIN-CONTAINING PROTEIN"/>
    <property type="match status" value="1"/>
</dbReference>
<dbReference type="Gene3D" id="3.10.20.310">
    <property type="entry name" value="membrane protein fhac"/>
    <property type="match status" value="1"/>
</dbReference>
<evidence type="ECO:0000313" key="7">
    <source>
        <dbReference type="EMBL" id="MFD2173031.1"/>
    </source>
</evidence>
<feature type="chain" id="PRO_5046126301" evidence="4">
    <location>
        <begin position="23"/>
        <end position="598"/>
    </location>
</feature>
<dbReference type="PANTHER" id="PTHR12815">
    <property type="entry name" value="SORTING AND ASSEMBLY MACHINERY SAMM50 PROTEIN FAMILY MEMBER"/>
    <property type="match status" value="1"/>
</dbReference>
<dbReference type="InterPro" id="IPR000184">
    <property type="entry name" value="Bac_surfAg_D15"/>
</dbReference>
<proteinExistence type="predicted"/>
<dbReference type="Pfam" id="PF07244">
    <property type="entry name" value="POTRA"/>
    <property type="match status" value="1"/>
</dbReference>
<dbReference type="InterPro" id="IPR010827">
    <property type="entry name" value="BamA/TamA_POTRA"/>
</dbReference>
<keyword evidence="3" id="KW-0472">Membrane</keyword>
<sequence length="598" mass="62870">MRSSLWSIAVLLGTALAGSAVAQTAFNLDTPGADKDLRKAIEAASLTRNSAAADDSTAQDIFTAARADYARLVGALYDAGYYGGTVSIRIDGREASGIAPMDAPSRIGAVEINVSPGPRFKFSEAVVAPLARETTLPEGFAPGKTARSGLIADAAQAGISAWREEGHAKAEIADQRIIADHRAETLAADIALAPGPRVTFGTLRAQGNERLRTKRLYEIAGFPTGKRFSPEELEEVRDRLRRTGIFSSVTLSEAEHLRDGALLDGDLTVIEAKTRRLGLGAELSSTDGVTLSGYWLHRNLFGGGERLRFDAEVAGIGGATGGTDYSLAARLDRPATFSPDTAAFLATQVSRSDEEDYTEQAFDISVGLSHVFNPRLTGEAGIGYGWSRITDETGNTLYRTITLPTSLTWDNRNDAADATRGYYGKLELTPFAGLSGTGSGARLAADFRAYRALDAGGRFVLAGRAQFGGVFGPDLEETPRDYLFYSGGGGTVRGQPYQSLGVTALEGGTLKTGGNRFIGLSGELRAGITSSIGVVAFYDAGFVGLDSFGEGDGDWQSGAGLGLRYKTPIGPIRLDVAGPVSGSTGNGVQIYLGIGQAF</sequence>
<keyword evidence="2" id="KW-1134">Transmembrane beta strand</keyword>